<dbReference type="Pfam" id="PF14223">
    <property type="entry name" value="Retrotran_gag_2"/>
    <property type="match status" value="1"/>
</dbReference>
<evidence type="ECO:0000259" key="2">
    <source>
        <dbReference type="Pfam" id="PF25597"/>
    </source>
</evidence>
<dbReference type="PANTHER" id="PTHR35317">
    <property type="entry name" value="OS04G0629600 PROTEIN"/>
    <property type="match status" value="1"/>
</dbReference>
<gene>
    <name evidence="4" type="primary">LOC107923458</name>
</gene>
<dbReference type="GeneID" id="107923458"/>
<reference evidence="4" key="2">
    <citation type="submission" date="2025-08" db="UniProtKB">
        <authorList>
            <consortium name="RefSeq"/>
        </authorList>
    </citation>
    <scope>IDENTIFICATION</scope>
</reference>
<dbReference type="RefSeq" id="XP_016709144.1">
    <property type="nucleotide sequence ID" value="XM_016853655.1"/>
</dbReference>
<dbReference type="KEGG" id="ghi:107923458"/>
<feature type="domain" description="Retroviral polymerase SH3-like" evidence="2">
    <location>
        <begin position="232"/>
        <end position="294"/>
    </location>
</feature>
<feature type="region of interest" description="Disordered" evidence="1">
    <location>
        <begin position="168"/>
        <end position="198"/>
    </location>
</feature>
<dbReference type="PANTHER" id="PTHR35317:SF31">
    <property type="entry name" value="DUF4219 DOMAIN-CONTAINING PROTEIN"/>
    <property type="match status" value="1"/>
</dbReference>
<evidence type="ECO:0000256" key="1">
    <source>
        <dbReference type="SAM" id="MobiDB-lite"/>
    </source>
</evidence>
<feature type="compositionally biased region" description="Low complexity" evidence="1">
    <location>
        <begin position="186"/>
        <end position="196"/>
    </location>
</feature>
<dbReference type="AlphaFoldDB" id="A0A1U8L7L1"/>
<sequence length="311" mass="36161">MSSSSFSPTPPLMFNSERANPTVAQIRQHYDDRAKRYKAMSCLQNSVSDLIFIRIIACETPKQAWDKLKEEFHSIEKIRQQQLIKLRRDFENLKMKETETIKQYSDRIMAFVNNIRLLGDQFSESGIVEKVIANLPKRYEVKISFLEDSRDLSTISLNELINAFHAQEQRRTSRQEKHHEGAFQTKSKPTSSSSSYKGKKNWLPTKALLKKTPFEVWSRFKPSVVHLRIFGCICYAHVLIIKREKLEKKAQLGILVGYNSVEKGYRILDPTTYKVFVNRYVVFDEKAAWNWDKAKLESVTKDLVTGANEVD</sequence>
<keyword evidence="3" id="KW-1185">Reference proteome</keyword>
<dbReference type="Proteomes" id="UP000818029">
    <property type="component" value="Chromosome A11"/>
</dbReference>
<accession>A0A1U8L7L1</accession>
<protein>
    <recommendedName>
        <fullName evidence="2">Retroviral polymerase SH3-like domain-containing protein</fullName>
    </recommendedName>
</protein>
<evidence type="ECO:0000313" key="4">
    <source>
        <dbReference type="RefSeq" id="XP_016709144.1"/>
    </source>
</evidence>
<dbReference type="PaxDb" id="3635-A0A1U8L7L1"/>
<dbReference type="InterPro" id="IPR057670">
    <property type="entry name" value="SH3_retrovirus"/>
</dbReference>
<dbReference type="STRING" id="3635.A0A1U8L7L1"/>
<feature type="compositionally biased region" description="Basic and acidic residues" evidence="1">
    <location>
        <begin position="168"/>
        <end position="181"/>
    </location>
</feature>
<dbReference type="Pfam" id="PF25597">
    <property type="entry name" value="SH3_retrovirus"/>
    <property type="match status" value="1"/>
</dbReference>
<evidence type="ECO:0000313" key="3">
    <source>
        <dbReference type="Proteomes" id="UP000818029"/>
    </source>
</evidence>
<reference evidence="3" key="1">
    <citation type="journal article" date="2020" name="Nat. Genet.">
        <title>Genomic diversifications of five Gossypium allopolyploid species and their impact on cotton improvement.</title>
        <authorList>
            <person name="Chen Z.J."/>
            <person name="Sreedasyam A."/>
            <person name="Ando A."/>
            <person name="Song Q."/>
            <person name="De Santiago L.M."/>
            <person name="Hulse-Kemp A.M."/>
            <person name="Ding M."/>
            <person name="Ye W."/>
            <person name="Kirkbride R.C."/>
            <person name="Jenkins J."/>
            <person name="Plott C."/>
            <person name="Lovell J."/>
            <person name="Lin Y.M."/>
            <person name="Vaughn R."/>
            <person name="Liu B."/>
            <person name="Simpson S."/>
            <person name="Scheffler B.E."/>
            <person name="Wen L."/>
            <person name="Saski C.A."/>
            <person name="Grover C.E."/>
            <person name="Hu G."/>
            <person name="Conover J.L."/>
            <person name="Carlson J.W."/>
            <person name="Shu S."/>
            <person name="Boston L.B."/>
            <person name="Williams M."/>
            <person name="Peterson D.G."/>
            <person name="McGee K."/>
            <person name="Jones D.C."/>
            <person name="Wendel J.F."/>
            <person name="Stelly D.M."/>
            <person name="Grimwood J."/>
            <person name="Schmutz J."/>
        </authorList>
    </citation>
    <scope>NUCLEOTIDE SEQUENCE [LARGE SCALE GENOMIC DNA]</scope>
    <source>
        <strain evidence="3">cv. TM-1</strain>
    </source>
</reference>
<name>A0A1U8L7L1_GOSHI</name>
<organism evidence="3 4">
    <name type="scientific">Gossypium hirsutum</name>
    <name type="common">Upland cotton</name>
    <name type="synonym">Gossypium mexicanum</name>
    <dbReference type="NCBI Taxonomy" id="3635"/>
    <lineage>
        <taxon>Eukaryota</taxon>
        <taxon>Viridiplantae</taxon>
        <taxon>Streptophyta</taxon>
        <taxon>Embryophyta</taxon>
        <taxon>Tracheophyta</taxon>
        <taxon>Spermatophyta</taxon>
        <taxon>Magnoliopsida</taxon>
        <taxon>eudicotyledons</taxon>
        <taxon>Gunneridae</taxon>
        <taxon>Pentapetalae</taxon>
        <taxon>rosids</taxon>
        <taxon>malvids</taxon>
        <taxon>Malvales</taxon>
        <taxon>Malvaceae</taxon>
        <taxon>Malvoideae</taxon>
        <taxon>Gossypium</taxon>
    </lineage>
</organism>
<proteinExistence type="predicted"/>